<evidence type="ECO:0000313" key="2">
    <source>
        <dbReference type="EMBL" id="KAF2798405.1"/>
    </source>
</evidence>
<evidence type="ECO:0000313" key="3">
    <source>
        <dbReference type="Proteomes" id="UP000799757"/>
    </source>
</evidence>
<dbReference type="Proteomes" id="UP000799757">
    <property type="component" value="Unassembled WGS sequence"/>
</dbReference>
<accession>A0A6A6XR19</accession>
<sequence length="216" mass="22716">MRRARCLVAMVRAVPSQRAANSWAVAAAADAFCVLCLAPEVGQPPKKGTTDRCGPACVAVSKLPTCPPVFSPDEAARPLPGATTSAVAVCARASVAPWSSTFCSSSPRRRPEKQHSSPARDSIRKTSVTPQPPAHRAAGHVPAVQRPPSPVSPIGTCLGMTRMAWHAVDRTSLATAVHDARCEAQSWYTIDSFRPSAMALGEQLPSEINRASIGAT</sequence>
<evidence type="ECO:0000256" key="1">
    <source>
        <dbReference type="SAM" id="MobiDB-lite"/>
    </source>
</evidence>
<reference evidence="2" key="1">
    <citation type="journal article" date="2020" name="Stud. Mycol.">
        <title>101 Dothideomycetes genomes: a test case for predicting lifestyles and emergence of pathogens.</title>
        <authorList>
            <person name="Haridas S."/>
            <person name="Albert R."/>
            <person name="Binder M."/>
            <person name="Bloem J."/>
            <person name="Labutti K."/>
            <person name="Salamov A."/>
            <person name="Andreopoulos B."/>
            <person name="Baker S."/>
            <person name="Barry K."/>
            <person name="Bills G."/>
            <person name="Bluhm B."/>
            <person name="Cannon C."/>
            <person name="Castanera R."/>
            <person name="Culley D."/>
            <person name="Daum C."/>
            <person name="Ezra D."/>
            <person name="Gonzalez J."/>
            <person name="Henrissat B."/>
            <person name="Kuo A."/>
            <person name="Liang C."/>
            <person name="Lipzen A."/>
            <person name="Lutzoni F."/>
            <person name="Magnuson J."/>
            <person name="Mondo S."/>
            <person name="Nolan M."/>
            <person name="Ohm R."/>
            <person name="Pangilinan J."/>
            <person name="Park H.-J."/>
            <person name="Ramirez L."/>
            <person name="Alfaro M."/>
            <person name="Sun H."/>
            <person name="Tritt A."/>
            <person name="Yoshinaga Y."/>
            <person name="Zwiers L.-H."/>
            <person name="Turgeon B."/>
            <person name="Goodwin S."/>
            <person name="Spatafora J."/>
            <person name="Crous P."/>
            <person name="Grigoriev I."/>
        </authorList>
    </citation>
    <scope>NUCLEOTIDE SEQUENCE</scope>
    <source>
        <strain evidence="2">CBS 109.77</strain>
    </source>
</reference>
<organism evidence="2 3">
    <name type="scientific">Melanomma pulvis-pyrius CBS 109.77</name>
    <dbReference type="NCBI Taxonomy" id="1314802"/>
    <lineage>
        <taxon>Eukaryota</taxon>
        <taxon>Fungi</taxon>
        <taxon>Dikarya</taxon>
        <taxon>Ascomycota</taxon>
        <taxon>Pezizomycotina</taxon>
        <taxon>Dothideomycetes</taxon>
        <taxon>Pleosporomycetidae</taxon>
        <taxon>Pleosporales</taxon>
        <taxon>Melanommataceae</taxon>
        <taxon>Melanomma</taxon>
    </lineage>
</organism>
<name>A0A6A6XR19_9PLEO</name>
<keyword evidence="3" id="KW-1185">Reference proteome</keyword>
<dbReference type="AlphaFoldDB" id="A0A6A6XR19"/>
<protein>
    <submittedName>
        <fullName evidence="2">Uncharacterized protein</fullName>
    </submittedName>
</protein>
<proteinExistence type="predicted"/>
<gene>
    <name evidence="2" type="ORF">K505DRAFT_371708</name>
</gene>
<dbReference type="EMBL" id="MU001784">
    <property type="protein sequence ID" value="KAF2798405.1"/>
    <property type="molecule type" value="Genomic_DNA"/>
</dbReference>
<feature type="region of interest" description="Disordered" evidence="1">
    <location>
        <begin position="99"/>
        <end position="149"/>
    </location>
</feature>